<dbReference type="RefSeq" id="WP_175396624.1">
    <property type="nucleotide sequence ID" value="NZ_JABMCB010000190.1"/>
</dbReference>
<keyword evidence="2" id="KW-1185">Reference proteome</keyword>
<sequence length="126" mass="14562">MSQFKNKYRKIRNQFSRELREAMQTNAALAMLCIVTYEASKHRTHIMKIWSMSINHPSFQEEYKAKLIGKHLTGENDIFRSLIFTVPEIAIKYRWKIPRDMALGDAYGVALSVLLAPKEGADTDVQ</sequence>
<reference evidence="1 2" key="1">
    <citation type="submission" date="2020-05" db="EMBL/GenBank/DDBJ databases">
        <title>Genome Sequencing of Type Strains.</title>
        <authorList>
            <person name="Lemaire J.F."/>
            <person name="Inderbitzin P."/>
            <person name="Gregorio O.A."/>
            <person name="Collins S.B."/>
            <person name="Wespe N."/>
            <person name="Knight-Connoni V."/>
        </authorList>
    </citation>
    <scope>NUCLEOTIDE SEQUENCE [LARGE SCALE GENOMIC DNA]</scope>
    <source>
        <strain evidence="1 2">LMG 21957</strain>
    </source>
</reference>
<dbReference type="Proteomes" id="UP000526125">
    <property type="component" value="Unassembled WGS sequence"/>
</dbReference>
<gene>
    <name evidence="1" type="ORF">HP552_17095</name>
</gene>
<protein>
    <submittedName>
        <fullName evidence="1">Uncharacterized protein</fullName>
    </submittedName>
</protein>
<comment type="caution">
    <text evidence="1">The sequence shown here is derived from an EMBL/GenBank/DDBJ whole genome shotgun (WGS) entry which is preliminary data.</text>
</comment>
<name>A0A7Y6EWY5_9BACL</name>
<dbReference type="AlphaFoldDB" id="A0A7Y6EWY5"/>
<proteinExistence type="predicted"/>
<evidence type="ECO:0000313" key="2">
    <source>
        <dbReference type="Proteomes" id="UP000526125"/>
    </source>
</evidence>
<organism evidence="1 2">
    <name type="scientific">Paenibacillus xylanilyticus</name>
    <dbReference type="NCBI Taxonomy" id="248903"/>
    <lineage>
        <taxon>Bacteria</taxon>
        <taxon>Bacillati</taxon>
        <taxon>Bacillota</taxon>
        <taxon>Bacilli</taxon>
        <taxon>Bacillales</taxon>
        <taxon>Paenibacillaceae</taxon>
        <taxon>Paenibacillus</taxon>
    </lineage>
</organism>
<accession>A0A7Y6EWY5</accession>
<dbReference type="EMBL" id="JABMCB010000190">
    <property type="protein sequence ID" value="NUU76930.1"/>
    <property type="molecule type" value="Genomic_DNA"/>
</dbReference>
<evidence type="ECO:0000313" key="1">
    <source>
        <dbReference type="EMBL" id="NUU76930.1"/>
    </source>
</evidence>